<evidence type="ECO:0000256" key="5">
    <source>
        <dbReference type="PIRSR" id="PIRSR611778-50"/>
    </source>
</evidence>
<feature type="domain" description="Amidohydrolase-related" evidence="6">
    <location>
        <begin position="49"/>
        <end position="435"/>
    </location>
</feature>
<evidence type="ECO:0000313" key="8">
    <source>
        <dbReference type="Proteomes" id="UP000559117"/>
    </source>
</evidence>
<keyword evidence="3" id="KW-0479">Metal-binding</keyword>
<dbReference type="Gene3D" id="2.30.40.10">
    <property type="entry name" value="Urease, subunit C, domain 1"/>
    <property type="match status" value="1"/>
</dbReference>
<dbReference type="InterPro" id="IPR006680">
    <property type="entry name" value="Amidohydro-rel"/>
</dbReference>
<dbReference type="PANTHER" id="PTHR11647:SF1">
    <property type="entry name" value="COLLAPSIN RESPONSE MEDIATOR PROTEIN"/>
    <property type="match status" value="1"/>
</dbReference>
<evidence type="ECO:0000313" key="7">
    <source>
        <dbReference type="EMBL" id="MBB5335604.1"/>
    </source>
</evidence>
<comment type="cofactor">
    <cofactor evidence="1">
        <name>Zn(2+)</name>
        <dbReference type="ChEBI" id="CHEBI:29105"/>
    </cofactor>
</comment>
<dbReference type="NCBIfam" id="TIGR02033">
    <property type="entry name" value="D-hydantoinase"/>
    <property type="match status" value="1"/>
</dbReference>
<dbReference type="CDD" id="cd01314">
    <property type="entry name" value="D-HYD"/>
    <property type="match status" value="1"/>
</dbReference>
<dbReference type="PANTHER" id="PTHR11647">
    <property type="entry name" value="HYDRANTOINASE/DIHYDROPYRIMIDINASE FAMILY MEMBER"/>
    <property type="match status" value="1"/>
</dbReference>
<dbReference type="FunFam" id="3.20.20.140:FF:000174">
    <property type="entry name" value="Dihydropyrimidinase-related protein 2"/>
    <property type="match status" value="1"/>
</dbReference>
<evidence type="ECO:0000256" key="2">
    <source>
        <dbReference type="ARBA" id="ARBA00008829"/>
    </source>
</evidence>
<dbReference type="SUPFAM" id="SSF51556">
    <property type="entry name" value="Metallo-dependent hydrolases"/>
    <property type="match status" value="1"/>
</dbReference>
<dbReference type="SUPFAM" id="SSF51338">
    <property type="entry name" value="Composite domain of metallo-dependent hydrolases"/>
    <property type="match status" value="1"/>
</dbReference>
<evidence type="ECO:0000256" key="4">
    <source>
        <dbReference type="ARBA" id="ARBA00022801"/>
    </source>
</evidence>
<dbReference type="GO" id="GO:0005829">
    <property type="term" value="C:cytosol"/>
    <property type="evidence" value="ECO:0007669"/>
    <property type="project" value="TreeGrafter"/>
</dbReference>
<dbReference type="AlphaFoldDB" id="A0A840URY9"/>
<dbReference type="InterPro" id="IPR050378">
    <property type="entry name" value="Metallo-dep_Hydrolases_sf"/>
</dbReference>
<accession>A0A840URY9</accession>
<comment type="caution">
    <text evidence="7">The sequence shown here is derived from an EMBL/GenBank/DDBJ whole genome shotgun (WGS) entry which is preliminary data.</text>
</comment>
<keyword evidence="4 7" id="KW-0378">Hydrolase</keyword>
<dbReference type="EMBL" id="JACHFH010000006">
    <property type="protein sequence ID" value="MBB5335604.1"/>
    <property type="molecule type" value="Genomic_DNA"/>
</dbReference>
<comment type="PTM">
    <text evidence="5">Carbamylation allows a single lysine to coordinate two divalent metal cations.</text>
</comment>
<dbReference type="Pfam" id="PF01979">
    <property type="entry name" value="Amidohydro_1"/>
    <property type="match status" value="1"/>
</dbReference>
<dbReference type="InterPro" id="IPR011059">
    <property type="entry name" value="Metal-dep_hydrolase_composite"/>
</dbReference>
<dbReference type="EC" id="3.5.2.2" evidence="7"/>
<feature type="modified residue" description="N6-carboxylysine" evidence="5">
    <location>
        <position position="150"/>
    </location>
</feature>
<dbReference type="InterPro" id="IPR011778">
    <property type="entry name" value="Hydantoinase/dihydroPyrase"/>
</dbReference>
<dbReference type="Proteomes" id="UP000559117">
    <property type="component" value="Unassembled WGS sequence"/>
</dbReference>
<dbReference type="Gene3D" id="3.20.20.140">
    <property type="entry name" value="Metal-dependent hydrolases"/>
    <property type="match status" value="1"/>
</dbReference>
<evidence type="ECO:0000256" key="3">
    <source>
        <dbReference type="ARBA" id="ARBA00022723"/>
    </source>
</evidence>
<reference evidence="7 8" key="1">
    <citation type="submission" date="2020-08" db="EMBL/GenBank/DDBJ databases">
        <title>Genomic Encyclopedia of Type Strains, Phase IV (KMG-IV): sequencing the most valuable type-strain genomes for metagenomic binning, comparative biology and taxonomic classification.</title>
        <authorList>
            <person name="Goeker M."/>
        </authorList>
    </citation>
    <scope>NUCLEOTIDE SEQUENCE [LARGE SCALE GENOMIC DNA]</scope>
    <source>
        <strain evidence="7 8">DSM 24661</strain>
    </source>
</reference>
<organism evidence="7 8">
    <name type="scientific">Pectinatus brassicae</name>
    <dbReference type="NCBI Taxonomy" id="862415"/>
    <lineage>
        <taxon>Bacteria</taxon>
        <taxon>Bacillati</taxon>
        <taxon>Bacillota</taxon>
        <taxon>Negativicutes</taxon>
        <taxon>Selenomonadales</taxon>
        <taxon>Selenomonadaceae</taxon>
        <taxon>Pectinatus</taxon>
    </lineage>
</organism>
<name>A0A840URY9_9FIRM</name>
<comment type="similarity">
    <text evidence="2">Belongs to the metallo-dependent hydrolases superfamily. Hydantoinase/dihydropyrimidinase family.</text>
</comment>
<keyword evidence="8" id="KW-1185">Reference proteome</keyword>
<dbReference type="GO" id="GO:0046872">
    <property type="term" value="F:metal ion binding"/>
    <property type="evidence" value="ECO:0007669"/>
    <property type="project" value="UniProtKB-KW"/>
</dbReference>
<gene>
    <name evidence="7" type="ORF">HNR32_000731</name>
</gene>
<evidence type="ECO:0000259" key="6">
    <source>
        <dbReference type="Pfam" id="PF01979"/>
    </source>
</evidence>
<sequence>MKMIIKNGTIVTANDSYKADILIENRQIKAIGTDFDTADAQVINAADKYVMPGAVDVHTHIDLQAGQFHTSDDFFTGTRAAVCGGTTSVIEHLAFGPKNCSLRYQIDKYKKNANEKTVIDYGLHGVIQYVDDNVLKEMEQLTAEGISSFKIYMTYNFALDDASILRVLKKAQELNAVIAVHCENDTMINYLRQKYVREGNISPYYHALSRSDDSEAEAVERVLHLAHIADDAPIYIVHLSTKKGLDVIRQARSNGQKNIYAETCPQYLVCDAACYKRADGLKYVMSPPLRKKEDITALWRGLADGSIDVIATDHCPFYWKSDKQAGINDFTKCPNGAPGIEERAIIMFSEGVMKDRITLNKYVELLCTKPACIYGMYPQKGTLLPGSDADIMIIDPSENQKMNINNLHGTVDYTLYEGLNVKGKIINVIRAGEIVYDGNFTADAGTGSFIERRVLK</sequence>
<dbReference type="GO" id="GO:0004157">
    <property type="term" value="F:dihydropyrimidinase activity"/>
    <property type="evidence" value="ECO:0007669"/>
    <property type="project" value="UniProtKB-EC"/>
</dbReference>
<dbReference type="InterPro" id="IPR032466">
    <property type="entry name" value="Metal_Hydrolase"/>
</dbReference>
<protein>
    <submittedName>
        <fullName evidence="7">Dihydropyrimidinase</fullName>
        <ecNumber evidence="7">3.5.2.2</ecNumber>
    </submittedName>
</protein>
<evidence type="ECO:0000256" key="1">
    <source>
        <dbReference type="ARBA" id="ARBA00001947"/>
    </source>
</evidence>
<proteinExistence type="inferred from homology"/>